<evidence type="ECO:0000256" key="12">
    <source>
        <dbReference type="ARBA" id="ARBA00022984"/>
    </source>
</evidence>
<feature type="domain" description="FAD-binding PCMH-type" evidence="18">
    <location>
        <begin position="14"/>
        <end position="190"/>
    </location>
</feature>
<evidence type="ECO:0000256" key="11">
    <source>
        <dbReference type="ARBA" id="ARBA00022960"/>
    </source>
</evidence>
<dbReference type="PANTHER" id="PTHR21071:SF4">
    <property type="entry name" value="UDP-N-ACETYLENOLPYRUVOYLGLUCOSAMINE REDUCTASE"/>
    <property type="match status" value="1"/>
</dbReference>
<dbReference type="GO" id="GO:0008762">
    <property type="term" value="F:UDP-N-acetylmuramate dehydrogenase activity"/>
    <property type="evidence" value="ECO:0007669"/>
    <property type="project" value="UniProtKB-UniRule"/>
</dbReference>
<evidence type="ECO:0000256" key="10">
    <source>
        <dbReference type="ARBA" id="ARBA00022857"/>
    </source>
</evidence>
<comment type="pathway">
    <text evidence="4 17">Cell wall biogenesis; peptidoglycan biosynthesis.</text>
</comment>
<evidence type="ECO:0000256" key="4">
    <source>
        <dbReference type="ARBA" id="ARBA00004752"/>
    </source>
</evidence>
<evidence type="ECO:0000256" key="3">
    <source>
        <dbReference type="ARBA" id="ARBA00004496"/>
    </source>
</evidence>
<dbReference type="UniPathway" id="UPA00219"/>
<evidence type="ECO:0000256" key="13">
    <source>
        <dbReference type="ARBA" id="ARBA00023002"/>
    </source>
</evidence>
<evidence type="ECO:0000313" key="19">
    <source>
        <dbReference type="EMBL" id="ORC24344.1"/>
    </source>
</evidence>
<keyword evidence="10 17" id="KW-0521">NADP</keyword>
<reference evidence="19 20" key="1">
    <citation type="submission" date="2016-05" db="EMBL/GenBank/DDBJ databases">
        <title>Draft genome sequence of a porcine commensal Rothia nasimurium.</title>
        <authorList>
            <person name="Gaiser R.A."/>
            <person name="Van Baarlen P."/>
            <person name="Wells J.M."/>
        </authorList>
    </citation>
    <scope>NUCLEOTIDE SEQUENCE [LARGE SCALE GENOMIC DNA]</scope>
    <source>
        <strain evidence="19 20">PT-32</strain>
    </source>
</reference>
<feature type="active site" evidence="17">
    <location>
        <position position="163"/>
    </location>
</feature>
<keyword evidence="12 17" id="KW-0573">Peptidoglycan synthesis</keyword>
<evidence type="ECO:0000256" key="7">
    <source>
        <dbReference type="ARBA" id="ARBA00022618"/>
    </source>
</evidence>
<keyword evidence="6 17" id="KW-0963">Cytoplasm</keyword>
<evidence type="ECO:0000256" key="2">
    <source>
        <dbReference type="ARBA" id="ARBA00003921"/>
    </source>
</evidence>
<comment type="subcellular location">
    <subcellularLocation>
        <location evidence="3 17">Cytoplasm</location>
    </subcellularLocation>
</comment>
<dbReference type="NCBIfam" id="TIGR00179">
    <property type="entry name" value="murB"/>
    <property type="match status" value="1"/>
</dbReference>
<dbReference type="InterPro" id="IPR036318">
    <property type="entry name" value="FAD-bd_PCMH-like_sf"/>
</dbReference>
<evidence type="ECO:0000256" key="8">
    <source>
        <dbReference type="ARBA" id="ARBA00022630"/>
    </source>
</evidence>
<evidence type="ECO:0000256" key="17">
    <source>
        <dbReference type="HAMAP-Rule" id="MF_00037"/>
    </source>
</evidence>
<comment type="catalytic activity">
    <reaction evidence="16 17">
        <text>UDP-N-acetyl-alpha-D-muramate + NADP(+) = UDP-N-acetyl-3-O-(1-carboxyvinyl)-alpha-D-glucosamine + NADPH + H(+)</text>
        <dbReference type="Rhea" id="RHEA:12248"/>
        <dbReference type="ChEBI" id="CHEBI:15378"/>
        <dbReference type="ChEBI" id="CHEBI:57783"/>
        <dbReference type="ChEBI" id="CHEBI:58349"/>
        <dbReference type="ChEBI" id="CHEBI:68483"/>
        <dbReference type="ChEBI" id="CHEBI:70757"/>
        <dbReference type="EC" id="1.3.1.98"/>
    </reaction>
</comment>
<dbReference type="NCBIfam" id="NF010478">
    <property type="entry name" value="PRK13903.1"/>
    <property type="match status" value="1"/>
</dbReference>
<dbReference type="OrthoDB" id="9804753at2"/>
<evidence type="ECO:0000256" key="6">
    <source>
        <dbReference type="ARBA" id="ARBA00022490"/>
    </source>
</evidence>
<dbReference type="Pfam" id="PF02873">
    <property type="entry name" value="MurB_C"/>
    <property type="match status" value="1"/>
</dbReference>
<organism evidence="19 20">
    <name type="scientific">Rothia nasimurium</name>
    <dbReference type="NCBI Taxonomy" id="85336"/>
    <lineage>
        <taxon>Bacteria</taxon>
        <taxon>Bacillati</taxon>
        <taxon>Actinomycetota</taxon>
        <taxon>Actinomycetes</taxon>
        <taxon>Micrococcales</taxon>
        <taxon>Micrococcaceae</taxon>
        <taxon>Rothia</taxon>
    </lineage>
</organism>
<keyword evidence="14 17" id="KW-0131">Cell cycle</keyword>
<evidence type="ECO:0000256" key="5">
    <source>
        <dbReference type="ARBA" id="ARBA00010485"/>
    </source>
</evidence>
<dbReference type="GO" id="GO:0071949">
    <property type="term" value="F:FAD binding"/>
    <property type="evidence" value="ECO:0007669"/>
    <property type="project" value="InterPro"/>
</dbReference>
<keyword evidence="11 17" id="KW-0133">Cell shape</keyword>
<dbReference type="SUPFAM" id="SSF56194">
    <property type="entry name" value="Uridine diphospho-N-Acetylenolpyruvylglucosamine reductase, MurB, C-terminal domain"/>
    <property type="match status" value="1"/>
</dbReference>
<evidence type="ECO:0000256" key="16">
    <source>
        <dbReference type="ARBA" id="ARBA00048914"/>
    </source>
</evidence>
<proteinExistence type="inferred from homology"/>
<dbReference type="Proteomes" id="UP000192359">
    <property type="component" value="Unassembled WGS sequence"/>
</dbReference>
<evidence type="ECO:0000259" key="18">
    <source>
        <dbReference type="PROSITE" id="PS51387"/>
    </source>
</evidence>
<evidence type="ECO:0000313" key="20">
    <source>
        <dbReference type="Proteomes" id="UP000192359"/>
    </source>
</evidence>
<dbReference type="RefSeq" id="WP_083090819.1">
    <property type="nucleotide sequence ID" value="NZ_LXWF01000005.1"/>
</dbReference>
<dbReference type="AlphaFoldDB" id="A0A1Y1RRX0"/>
<dbReference type="GO" id="GO:0009252">
    <property type="term" value="P:peptidoglycan biosynthetic process"/>
    <property type="evidence" value="ECO:0007669"/>
    <property type="project" value="UniProtKB-UniRule"/>
</dbReference>
<comment type="cofactor">
    <cofactor evidence="1 17">
        <name>FAD</name>
        <dbReference type="ChEBI" id="CHEBI:57692"/>
    </cofactor>
</comment>
<evidence type="ECO:0000256" key="1">
    <source>
        <dbReference type="ARBA" id="ARBA00001974"/>
    </source>
</evidence>
<dbReference type="PROSITE" id="PS51387">
    <property type="entry name" value="FAD_PCMH"/>
    <property type="match status" value="1"/>
</dbReference>
<keyword evidence="15 17" id="KW-0961">Cell wall biogenesis/degradation</keyword>
<dbReference type="InterPro" id="IPR016169">
    <property type="entry name" value="FAD-bd_PCMH_sub2"/>
</dbReference>
<evidence type="ECO:0000256" key="9">
    <source>
        <dbReference type="ARBA" id="ARBA00022827"/>
    </source>
</evidence>
<dbReference type="PANTHER" id="PTHR21071">
    <property type="entry name" value="UDP-N-ACETYLENOLPYRUVOYLGLUCOSAMINE REDUCTASE"/>
    <property type="match status" value="1"/>
</dbReference>
<dbReference type="EMBL" id="LXWF01000005">
    <property type="protein sequence ID" value="ORC24344.1"/>
    <property type="molecule type" value="Genomic_DNA"/>
</dbReference>
<dbReference type="InterPro" id="IPR016166">
    <property type="entry name" value="FAD-bd_PCMH"/>
</dbReference>
<dbReference type="Gene3D" id="3.30.43.10">
    <property type="entry name" value="Uridine Diphospho-n-acetylenolpyruvylglucosamine Reductase, domain 2"/>
    <property type="match status" value="1"/>
</dbReference>
<dbReference type="HAMAP" id="MF_00037">
    <property type="entry name" value="MurB"/>
    <property type="match status" value="1"/>
</dbReference>
<gene>
    <name evidence="17" type="primary">murB</name>
    <name evidence="19" type="ORF">A7979_10130</name>
</gene>
<keyword evidence="20" id="KW-1185">Reference proteome</keyword>
<keyword evidence="9 17" id="KW-0274">FAD</keyword>
<comment type="similarity">
    <text evidence="5 17">Belongs to the MurB family.</text>
</comment>
<sequence length="363" mass="38183">MTDMLLSELTTAAVGGPARRYVKATNEQQVIDAVTAADAAGENLLLVGGGSNLLVADEGFDGTVVHIASQGIETVSDYTCGGTTLRVQAGHTWDDFVAYAVEHELSGIEALSGIPGTVGATPVQNVGAYGSEVAHTIASVRTWDRHTGSYKTFANADLKFAYRDSVLKQSTVNGSPRYVVLTVDFQLPHGSQSAPIRYAELARQLGVEAGQRADSALVRQTVLRLRSGKGMVLDATDRDTYSTGSFFTNPIVSEDALGQLPADAPRYPATTPTGEPLDGRVKLSAAWLIQHAGFEKGFGLSGKALELAGGRAGLSTKHTLAITNRGEARAEDIAAIARAVRAGVREAFGVELEPEPVIVGFTL</sequence>
<name>A0A1Y1RRX0_9MICC</name>
<dbReference type="EC" id="1.3.1.98" evidence="17"/>
<dbReference type="InterPro" id="IPR006094">
    <property type="entry name" value="Oxid_FAD_bind_N"/>
</dbReference>
<dbReference type="GO" id="GO:0008360">
    <property type="term" value="P:regulation of cell shape"/>
    <property type="evidence" value="ECO:0007669"/>
    <property type="project" value="UniProtKB-KW"/>
</dbReference>
<keyword evidence="8 17" id="KW-0285">Flavoprotein</keyword>
<dbReference type="Pfam" id="PF01565">
    <property type="entry name" value="FAD_binding_4"/>
    <property type="match status" value="1"/>
</dbReference>
<dbReference type="GO" id="GO:0051301">
    <property type="term" value="P:cell division"/>
    <property type="evidence" value="ECO:0007669"/>
    <property type="project" value="UniProtKB-KW"/>
</dbReference>
<feature type="active site" description="Proton donor" evidence="17">
    <location>
        <position position="245"/>
    </location>
</feature>
<dbReference type="SUPFAM" id="SSF56176">
    <property type="entry name" value="FAD-binding/transporter-associated domain-like"/>
    <property type="match status" value="1"/>
</dbReference>
<feature type="active site" evidence="17">
    <location>
        <position position="355"/>
    </location>
</feature>
<accession>A0A1Y1RRX0</accession>
<dbReference type="GO" id="GO:0071555">
    <property type="term" value="P:cell wall organization"/>
    <property type="evidence" value="ECO:0007669"/>
    <property type="project" value="UniProtKB-KW"/>
</dbReference>
<keyword evidence="13 17" id="KW-0560">Oxidoreductase</keyword>
<dbReference type="InterPro" id="IPR011601">
    <property type="entry name" value="MurB_C"/>
</dbReference>
<protein>
    <recommendedName>
        <fullName evidence="17">UDP-N-acetylenolpyruvoylglucosamine reductase</fullName>
        <ecNumber evidence="17">1.3.1.98</ecNumber>
    </recommendedName>
    <alternativeName>
        <fullName evidence="17">UDP-N-acetylmuramate dehydrogenase</fullName>
    </alternativeName>
</protein>
<evidence type="ECO:0000256" key="14">
    <source>
        <dbReference type="ARBA" id="ARBA00023306"/>
    </source>
</evidence>
<dbReference type="GO" id="GO:0005829">
    <property type="term" value="C:cytosol"/>
    <property type="evidence" value="ECO:0007669"/>
    <property type="project" value="TreeGrafter"/>
</dbReference>
<dbReference type="InterPro" id="IPR036635">
    <property type="entry name" value="MurB_C_sf"/>
</dbReference>
<comment type="caution">
    <text evidence="19">The sequence shown here is derived from an EMBL/GenBank/DDBJ whole genome shotgun (WGS) entry which is preliminary data.</text>
</comment>
<dbReference type="Gene3D" id="3.90.78.10">
    <property type="entry name" value="UDP-N-acetylenolpyruvoylglucosamine reductase, C-terminal domain"/>
    <property type="match status" value="1"/>
</dbReference>
<comment type="function">
    <text evidence="2 17">Cell wall formation.</text>
</comment>
<dbReference type="InterPro" id="IPR016167">
    <property type="entry name" value="FAD-bd_PCMH_sub1"/>
</dbReference>
<keyword evidence="7 17" id="KW-0132">Cell division</keyword>
<dbReference type="Gene3D" id="3.30.465.10">
    <property type="match status" value="1"/>
</dbReference>
<evidence type="ECO:0000256" key="15">
    <source>
        <dbReference type="ARBA" id="ARBA00023316"/>
    </source>
</evidence>
<dbReference type="InterPro" id="IPR003170">
    <property type="entry name" value="MurB"/>
</dbReference>